<protein>
    <submittedName>
        <fullName evidence="1">PGAP3 isoform 4</fullName>
    </submittedName>
</protein>
<organism evidence="1">
    <name type="scientific">Pongo abelii</name>
    <name type="common">Sumatran orangutan</name>
    <name type="synonym">Pongo pygmaeus abelii</name>
    <dbReference type="NCBI Taxonomy" id="9601"/>
    <lineage>
        <taxon>Eukaryota</taxon>
        <taxon>Metazoa</taxon>
        <taxon>Chordata</taxon>
        <taxon>Craniata</taxon>
        <taxon>Vertebrata</taxon>
        <taxon>Euteleostomi</taxon>
        <taxon>Mammalia</taxon>
        <taxon>Eutheria</taxon>
        <taxon>Euarchontoglires</taxon>
        <taxon>Primates</taxon>
        <taxon>Haplorrhini</taxon>
        <taxon>Catarrhini</taxon>
        <taxon>Hominidae</taxon>
        <taxon>Pongo</taxon>
    </lineage>
</organism>
<sequence>MKDVGPESCGQPTPCWPSPALEPVLGKASQHLGLENGQPLCLLELNWGGTECVLSFTGRTAACFLPTSLLPTSPAAWLGPEALCLPGRPGTTGLRDTGGPLLLPPPTLPQNTTRWCWMLVLWPAKVHGDSPHGILRDQAAGIGKGFHPDHCPSQVPRRPHHTPFRGQGSSKPRARIPCCCLVESLAPCVGSVGQAECIGDGAVSMGLGVCELRPRCAVWRGVLWGKRCGFRVCVCRGGWVSVG</sequence>
<reference evidence="1" key="2">
    <citation type="submission" date="2017-12" db="EMBL/GenBank/DDBJ databases">
        <title>High-resolution comparative analysis of great ape genomes.</title>
        <authorList>
            <person name="Pollen A."/>
            <person name="Hastie A."/>
            <person name="Hormozdiari F."/>
            <person name="Dougherty M."/>
            <person name="Liu R."/>
            <person name="Chaisson M."/>
            <person name="Hoppe E."/>
            <person name="Hill C."/>
            <person name="Pang A."/>
            <person name="Hillier L."/>
            <person name="Baker C."/>
            <person name="Armstrong J."/>
            <person name="Shendure J."/>
            <person name="Paten B."/>
            <person name="Wilson R."/>
            <person name="Chao H."/>
            <person name="Schneider V."/>
            <person name="Ventura M."/>
            <person name="Kronenberg Z."/>
            <person name="Murali S."/>
            <person name="Gordon D."/>
            <person name="Cantsilieris S."/>
            <person name="Munson K."/>
            <person name="Nelson B."/>
            <person name="Raja A."/>
            <person name="Underwood J."/>
            <person name="Diekhans M."/>
            <person name="Fiddes I."/>
            <person name="Haussler D."/>
            <person name="Eichler E."/>
        </authorList>
    </citation>
    <scope>NUCLEOTIDE SEQUENCE [LARGE SCALE GENOMIC DNA]</scope>
    <source>
        <strain evidence="1">Susie</strain>
    </source>
</reference>
<proteinExistence type="predicted"/>
<accession>A0A8I5TS09</accession>
<dbReference type="RefSeq" id="XP_054402620.1">
    <property type="nucleotide sequence ID" value="XM_054546645.1"/>
</dbReference>
<dbReference type="Proteomes" id="UP000001595">
    <property type="component" value="Chromosome 17"/>
</dbReference>
<dbReference type="GeneTree" id="ENSGT00910000146978"/>
<dbReference type="KEGG" id="pon:129054971"/>
<accession>A0A2J8WA02</accession>
<name>A0A2J8WA02_PONAB</name>
<dbReference type="EMBL" id="NDHI03003397">
    <property type="protein sequence ID" value="PNJ66583.1"/>
    <property type="molecule type" value="Genomic_DNA"/>
</dbReference>
<reference evidence="2 3" key="1">
    <citation type="submission" date="2008-02" db="EMBL/GenBank/DDBJ databases">
        <title>A 6x draft sequence assembly of the Pongo pygmaeus abelii genome.</title>
        <authorList>
            <person name="Wilson R.K."/>
            <person name="Mardis E."/>
        </authorList>
    </citation>
    <scope>NUCLEOTIDE SEQUENCE [LARGE SCALE GENOMIC DNA]</scope>
</reference>
<dbReference type="OMA" id="LWGKRCG"/>
<evidence type="ECO:0000313" key="3">
    <source>
        <dbReference type="Proteomes" id="UP000001595"/>
    </source>
</evidence>
<gene>
    <name evidence="2" type="primary">LOC129054971</name>
    <name evidence="1" type="ORF">CR201_G0012472</name>
</gene>
<dbReference type="AlphaFoldDB" id="A0A2J8WA02"/>
<evidence type="ECO:0000313" key="1">
    <source>
        <dbReference type="EMBL" id="PNJ66583.1"/>
    </source>
</evidence>
<dbReference type="Ensembl" id="ENSPPYT00000048188.1">
    <property type="protein sequence ID" value="ENSPPYP00000040330.1"/>
    <property type="gene ID" value="ENSPPYG00000035190.1"/>
</dbReference>
<evidence type="ECO:0000313" key="2">
    <source>
        <dbReference type="Ensembl" id="ENSPPYP00000040330.1"/>
    </source>
</evidence>
<dbReference type="GeneID" id="129054971"/>
<reference evidence="2" key="3">
    <citation type="submission" date="2025-05" db="UniProtKB">
        <authorList>
            <consortium name="Ensembl"/>
        </authorList>
    </citation>
    <scope>IDENTIFICATION</scope>
</reference>
<keyword evidence="3" id="KW-1185">Reference proteome</keyword>